<evidence type="ECO:0000313" key="1">
    <source>
        <dbReference type="EMBL" id="CAD7631178.1"/>
    </source>
</evidence>
<dbReference type="GO" id="GO:0005794">
    <property type="term" value="C:Golgi apparatus"/>
    <property type="evidence" value="ECO:0007669"/>
    <property type="project" value="TreeGrafter"/>
</dbReference>
<dbReference type="InterPro" id="IPR008551">
    <property type="entry name" value="TANGO2"/>
</dbReference>
<dbReference type="OrthoDB" id="191601at2759"/>
<gene>
    <name evidence="1" type="ORF">OSB1V03_LOCUS11587</name>
</gene>
<dbReference type="PANTHER" id="PTHR17985:SF8">
    <property type="entry name" value="TRANSPORT AND GOLGI ORGANIZATION PROTEIN 2 HOMOLOG"/>
    <property type="match status" value="1"/>
</dbReference>
<dbReference type="Proteomes" id="UP000759131">
    <property type="component" value="Unassembled WGS sequence"/>
</dbReference>
<organism evidence="1">
    <name type="scientific">Medioppia subpectinata</name>
    <dbReference type="NCBI Taxonomy" id="1979941"/>
    <lineage>
        <taxon>Eukaryota</taxon>
        <taxon>Metazoa</taxon>
        <taxon>Ecdysozoa</taxon>
        <taxon>Arthropoda</taxon>
        <taxon>Chelicerata</taxon>
        <taxon>Arachnida</taxon>
        <taxon>Acari</taxon>
        <taxon>Acariformes</taxon>
        <taxon>Sarcoptiformes</taxon>
        <taxon>Oribatida</taxon>
        <taxon>Brachypylina</taxon>
        <taxon>Oppioidea</taxon>
        <taxon>Oppiidae</taxon>
        <taxon>Medioppia</taxon>
    </lineage>
</organism>
<dbReference type="EMBL" id="OC863668">
    <property type="protein sequence ID" value="CAD7631178.1"/>
    <property type="molecule type" value="Genomic_DNA"/>
</dbReference>
<reference evidence="1" key="1">
    <citation type="submission" date="2020-11" db="EMBL/GenBank/DDBJ databases">
        <authorList>
            <person name="Tran Van P."/>
        </authorList>
    </citation>
    <scope>NUCLEOTIDE SEQUENCE</scope>
</reference>
<dbReference type="EMBL" id="CAJPIZ010009093">
    <property type="protein sequence ID" value="CAG2111608.1"/>
    <property type="molecule type" value="Genomic_DNA"/>
</dbReference>
<sequence>MCILFIKTLENANCGEYKLVLVNIRDEYYARPTKPVSFWDNRNTRIIGGQDMDKGREGGTWLAMNTNGKIASLLNILQPKDEISADKKGRGFLVVDYLEGNESPKTYLDQISKESSDYNGFRMIAIHLKSQSIEMSTYSNFGLQTMQLNSGVHAFGNNKMEQKLWPKVRIGKQKFEEIVDKHKNTNSKSQLIDDIFDFLSDKSIYPLDDQMRSQGRDKSKSLEKLNAIHVVIPENNYGSRTWTIILVDNNLNVDYIEKTMKEPIDASKDIEWITNSHTFKIT</sequence>
<keyword evidence="2" id="KW-1185">Reference proteome</keyword>
<dbReference type="Pfam" id="PF05742">
    <property type="entry name" value="TANGO2"/>
    <property type="match status" value="1"/>
</dbReference>
<name>A0A7R9KXD7_9ACAR</name>
<evidence type="ECO:0000313" key="2">
    <source>
        <dbReference type="Proteomes" id="UP000759131"/>
    </source>
</evidence>
<dbReference type="PANTHER" id="PTHR17985">
    <property type="entry name" value="SER/THR-RICH PROTEIN T10 IN DGCR REGION"/>
    <property type="match status" value="1"/>
</dbReference>
<dbReference type="GO" id="GO:0009306">
    <property type="term" value="P:protein secretion"/>
    <property type="evidence" value="ECO:0007669"/>
    <property type="project" value="TreeGrafter"/>
</dbReference>
<dbReference type="GO" id="GO:0007030">
    <property type="term" value="P:Golgi organization"/>
    <property type="evidence" value="ECO:0007669"/>
    <property type="project" value="TreeGrafter"/>
</dbReference>
<protein>
    <submittedName>
        <fullName evidence="1">Uncharacterized protein</fullName>
    </submittedName>
</protein>
<accession>A0A7R9KXD7</accession>
<dbReference type="AlphaFoldDB" id="A0A7R9KXD7"/>
<proteinExistence type="predicted"/>